<protein>
    <recommendedName>
        <fullName evidence="1">Uroporphyrinogen decarboxylase (URO-D) domain-containing protein</fullName>
    </recommendedName>
</protein>
<dbReference type="GO" id="GO:0004853">
    <property type="term" value="F:uroporphyrinogen decarboxylase activity"/>
    <property type="evidence" value="ECO:0007669"/>
    <property type="project" value="InterPro"/>
</dbReference>
<dbReference type="Gene3D" id="3.20.20.210">
    <property type="match status" value="1"/>
</dbReference>
<proteinExistence type="predicted"/>
<dbReference type="AlphaFoldDB" id="A0A497E3N0"/>
<evidence type="ECO:0000313" key="3">
    <source>
        <dbReference type="Proteomes" id="UP000279422"/>
    </source>
</evidence>
<dbReference type="PANTHER" id="PTHR47099:SF1">
    <property type="entry name" value="METHYLCOBAMIDE:COM METHYLTRANSFERASE MTBA"/>
    <property type="match status" value="1"/>
</dbReference>
<name>A0A497E3N0_UNCAE</name>
<organism evidence="2 3">
    <name type="scientific">Aerophobetes bacterium</name>
    <dbReference type="NCBI Taxonomy" id="2030807"/>
    <lineage>
        <taxon>Bacteria</taxon>
        <taxon>Candidatus Aerophobota</taxon>
    </lineage>
</organism>
<evidence type="ECO:0000313" key="2">
    <source>
        <dbReference type="EMBL" id="RLE07466.1"/>
    </source>
</evidence>
<dbReference type="GO" id="GO:0006779">
    <property type="term" value="P:porphyrin-containing compound biosynthetic process"/>
    <property type="evidence" value="ECO:0007669"/>
    <property type="project" value="InterPro"/>
</dbReference>
<sequence>MTKRERVEATMNFEEPDRIPVYDLLYNDEAISYYAKRKLTVENGPQTVLEAIANSLDMTRSIAFPQKPRRIEKDGFVYRVERWTTWIEKRPFKTVKELSYWVEKEIKRLNSYRPTKKEIEDFRSSFLWRKKRLKGTVELLTCSPVGLDTAFDMAGLDLFVYLYAENPQLVSAWLEALNLAEIRRVHAIADYELSPITLVYSDIAFKGKTIFSPEFFKKEFYPRLERLVKAWHEHNIKCLFHSDGNLMPILPDLIKTGIDGLNPIETAAGMSLKEVKRLYGDKIFLAGGIDVSELMPYGTKKEVERGVIQAIKDAGYGSGYFLGSTTELDNGVPAENIITMIETAHKYGKYPLRFD</sequence>
<evidence type="ECO:0000259" key="1">
    <source>
        <dbReference type="Pfam" id="PF01208"/>
    </source>
</evidence>
<feature type="domain" description="Uroporphyrinogen decarboxylase (URO-D)" evidence="1">
    <location>
        <begin position="104"/>
        <end position="347"/>
    </location>
</feature>
<dbReference type="Pfam" id="PF01208">
    <property type="entry name" value="URO-D"/>
    <property type="match status" value="1"/>
</dbReference>
<dbReference type="PANTHER" id="PTHR47099">
    <property type="entry name" value="METHYLCOBAMIDE:COM METHYLTRANSFERASE MTBA"/>
    <property type="match status" value="1"/>
</dbReference>
<dbReference type="EMBL" id="QMPZ01000166">
    <property type="protein sequence ID" value="RLE07466.1"/>
    <property type="molecule type" value="Genomic_DNA"/>
</dbReference>
<dbReference type="SUPFAM" id="SSF51726">
    <property type="entry name" value="UROD/MetE-like"/>
    <property type="match status" value="1"/>
</dbReference>
<dbReference type="Proteomes" id="UP000279422">
    <property type="component" value="Unassembled WGS sequence"/>
</dbReference>
<dbReference type="InterPro" id="IPR052024">
    <property type="entry name" value="Methanogen_methyltrans"/>
</dbReference>
<dbReference type="InterPro" id="IPR000257">
    <property type="entry name" value="Uroporphyrinogen_deCOase"/>
</dbReference>
<comment type="caution">
    <text evidence="2">The sequence shown here is derived from an EMBL/GenBank/DDBJ whole genome shotgun (WGS) entry which is preliminary data.</text>
</comment>
<accession>A0A497E3N0</accession>
<reference evidence="2 3" key="1">
    <citation type="submission" date="2018-06" db="EMBL/GenBank/DDBJ databases">
        <title>Extensive metabolic versatility and redundancy in microbially diverse, dynamic hydrothermal sediments.</title>
        <authorList>
            <person name="Dombrowski N."/>
            <person name="Teske A."/>
            <person name="Baker B.J."/>
        </authorList>
    </citation>
    <scope>NUCLEOTIDE SEQUENCE [LARGE SCALE GENOMIC DNA]</scope>
    <source>
        <strain evidence="2">B47_G16</strain>
    </source>
</reference>
<gene>
    <name evidence="2" type="ORF">DRJ00_08095</name>
</gene>
<dbReference type="InterPro" id="IPR038071">
    <property type="entry name" value="UROD/MetE-like_sf"/>
</dbReference>